<evidence type="ECO:0000256" key="2">
    <source>
        <dbReference type="ARBA" id="ARBA00008169"/>
    </source>
</evidence>
<keyword evidence="3 10" id="KW-0004">4Fe-4S</keyword>
<accession>A0A388JM29</accession>
<dbReference type="GO" id="GO:0009055">
    <property type="term" value="F:electron transfer activity"/>
    <property type="evidence" value="ECO:0007669"/>
    <property type="project" value="UniProtKB-UniRule"/>
</dbReference>
<dbReference type="GO" id="GO:0051539">
    <property type="term" value="F:4 iron, 4 sulfur cluster binding"/>
    <property type="evidence" value="ECO:0007669"/>
    <property type="project" value="UniProtKB-KW"/>
</dbReference>
<comment type="function">
    <text evidence="10">Component of the cytosolic iron-sulfur (Fe-S) protein assembly (CIA) machinery. Required for the maturation of extramitochondrial Fe-S proteins. Part of an electron transfer chain functioning in an early step of cytosolic Fe-S biogenesis, facilitating the de novo assembly of a [4Fe-4S] cluster on the cytosolic Fe-S scaffold complex. Electrons are transferred from NADPH via a FAD- and FMN-containing diflavin oxidoreductase. Together with the diflavin oxidoreductase, also required for the assembly of the diferric tyrosyl radical cofactor of ribonucleotide reductase (RNR), probably by providing electrons for reduction during radical cofactor maturation in the catalytic small subunit.</text>
</comment>
<comment type="domain">
    <text evidence="10">The C-terminal domain binds 2 Fe-S clusters but is otherwise mostly in an intrinsically disordered conformation.</text>
</comment>
<dbReference type="InterPro" id="IPR046408">
    <property type="entry name" value="CIAPIN1"/>
</dbReference>
<dbReference type="AlphaFoldDB" id="A0A388JM29"/>
<organism evidence="13 14">
    <name type="scientific">Chara braunii</name>
    <name type="common">Braun's stonewort</name>
    <dbReference type="NCBI Taxonomy" id="69332"/>
    <lineage>
        <taxon>Eukaryota</taxon>
        <taxon>Viridiplantae</taxon>
        <taxon>Streptophyta</taxon>
        <taxon>Charophyceae</taxon>
        <taxon>Charales</taxon>
        <taxon>Characeae</taxon>
        <taxon>Chara</taxon>
    </lineage>
</organism>
<feature type="short sequence motif" description="Cx2C motif 2" evidence="10">
    <location>
        <begin position="312"/>
        <end position="315"/>
    </location>
</feature>
<name>A0A388JM29_CHABU</name>
<evidence type="ECO:0000313" key="14">
    <source>
        <dbReference type="Proteomes" id="UP000265515"/>
    </source>
</evidence>
<dbReference type="GO" id="GO:0005758">
    <property type="term" value="C:mitochondrial intermembrane space"/>
    <property type="evidence" value="ECO:0007669"/>
    <property type="project" value="UniProtKB-SubCell"/>
</dbReference>
<keyword evidence="4 10" id="KW-0963">Cytoplasm</keyword>
<dbReference type="OrthoDB" id="311633at2759"/>
<comment type="subunit">
    <text evidence="10">Monomer.</text>
</comment>
<comment type="caution">
    <text evidence="10">Lacks conserved residue(s) required for the propagation of feature annotation.</text>
</comment>
<feature type="binding site" evidence="10">
    <location>
        <position position="273"/>
    </location>
    <ligand>
        <name>[2Fe-2S] cluster</name>
        <dbReference type="ChEBI" id="CHEBI:190135"/>
    </ligand>
</feature>
<dbReference type="Gramene" id="GBG58864">
    <property type="protein sequence ID" value="GBG58864"/>
    <property type="gene ID" value="CBR_g263"/>
</dbReference>
<dbReference type="GO" id="GO:0016226">
    <property type="term" value="P:iron-sulfur cluster assembly"/>
    <property type="evidence" value="ECO:0007669"/>
    <property type="project" value="UniProtKB-UniRule"/>
</dbReference>
<comment type="subcellular location">
    <subcellularLocation>
        <location evidence="10">Cytoplasm</location>
    </subcellularLocation>
    <subcellularLocation>
        <location evidence="10">Mitochondrion intermembrane space</location>
    </subcellularLocation>
</comment>
<comment type="cofactor">
    <cofactor evidence="10">
        <name>[2Fe-2S] cluster</name>
        <dbReference type="ChEBI" id="CHEBI:190135"/>
    </cofactor>
</comment>
<keyword evidence="6 10" id="KW-0479">Metal-binding</keyword>
<feature type="binding site" evidence="10">
    <location>
        <position position="301"/>
    </location>
    <ligand>
        <name>[4Fe-4S] cluster</name>
        <dbReference type="ChEBI" id="CHEBI:49883"/>
    </ligand>
</feature>
<protein>
    <recommendedName>
        <fullName evidence="10">Anamorsin homolog</fullName>
    </recommendedName>
    <alternativeName>
        <fullName evidence="10">Fe-S cluster assembly protein DRE2 homolog</fullName>
    </alternativeName>
</protein>
<dbReference type="Proteomes" id="UP000265515">
    <property type="component" value="Unassembled WGS sequence"/>
</dbReference>
<evidence type="ECO:0000256" key="10">
    <source>
        <dbReference type="HAMAP-Rule" id="MF_03115"/>
    </source>
</evidence>
<keyword evidence="9 10" id="KW-0496">Mitochondrion</keyword>
<evidence type="ECO:0000256" key="5">
    <source>
        <dbReference type="ARBA" id="ARBA00022714"/>
    </source>
</evidence>
<comment type="cofactor">
    <cofactor evidence="1 10">
        <name>[4Fe-4S] cluster</name>
        <dbReference type="ChEBI" id="CHEBI:49883"/>
    </cofactor>
</comment>
<feature type="binding site" evidence="10">
    <location>
        <position position="270"/>
    </location>
    <ligand>
        <name>[2Fe-2S] cluster</name>
        <dbReference type="ChEBI" id="CHEBI:190135"/>
    </ligand>
</feature>
<dbReference type="STRING" id="69332.A0A388JM29"/>
<feature type="short sequence motif" description="Cx2C motif 1" evidence="10">
    <location>
        <begin position="301"/>
        <end position="304"/>
    </location>
</feature>
<dbReference type="OMA" id="ANDDCEV"/>
<keyword evidence="8 10" id="KW-0411">Iron-sulfur</keyword>
<reference evidence="13 14" key="1">
    <citation type="journal article" date="2018" name="Cell">
        <title>The Chara Genome: Secondary Complexity and Implications for Plant Terrestrialization.</title>
        <authorList>
            <person name="Nishiyama T."/>
            <person name="Sakayama H."/>
            <person name="Vries J.D."/>
            <person name="Buschmann H."/>
            <person name="Saint-Marcoux D."/>
            <person name="Ullrich K.K."/>
            <person name="Haas F.B."/>
            <person name="Vanderstraeten L."/>
            <person name="Becker D."/>
            <person name="Lang D."/>
            <person name="Vosolsobe S."/>
            <person name="Rombauts S."/>
            <person name="Wilhelmsson P.K.I."/>
            <person name="Janitza P."/>
            <person name="Kern R."/>
            <person name="Heyl A."/>
            <person name="Rumpler F."/>
            <person name="Villalobos L.I.A.C."/>
            <person name="Clay J.M."/>
            <person name="Skokan R."/>
            <person name="Toyoda A."/>
            <person name="Suzuki Y."/>
            <person name="Kagoshima H."/>
            <person name="Schijlen E."/>
            <person name="Tajeshwar N."/>
            <person name="Catarino B."/>
            <person name="Hetherington A.J."/>
            <person name="Saltykova A."/>
            <person name="Bonnot C."/>
            <person name="Breuninger H."/>
            <person name="Symeonidi A."/>
            <person name="Radhakrishnan G.V."/>
            <person name="Van Nieuwerburgh F."/>
            <person name="Deforce D."/>
            <person name="Chang C."/>
            <person name="Karol K.G."/>
            <person name="Hedrich R."/>
            <person name="Ulvskov P."/>
            <person name="Glockner G."/>
            <person name="Delwiche C.F."/>
            <person name="Petrasek J."/>
            <person name="Van de Peer Y."/>
            <person name="Friml J."/>
            <person name="Beilby M."/>
            <person name="Dolan L."/>
            <person name="Kohara Y."/>
            <person name="Sugano S."/>
            <person name="Fujiyama A."/>
            <person name="Delaux P.-M."/>
            <person name="Quint M."/>
            <person name="TheiBen G."/>
            <person name="Hagemann M."/>
            <person name="Harholt J."/>
            <person name="Dunand C."/>
            <person name="Zachgo S."/>
            <person name="Langdale J."/>
            <person name="Maumus F."/>
            <person name="Straeten D.V.D."/>
            <person name="Gould S.B."/>
            <person name="Rensing S.A."/>
        </authorList>
    </citation>
    <scope>NUCLEOTIDE SEQUENCE [LARGE SCALE GENOMIC DNA]</scope>
    <source>
        <strain evidence="13 14">S276</strain>
    </source>
</reference>
<gene>
    <name evidence="13" type="ORF">CBR_g263</name>
</gene>
<evidence type="ECO:0000256" key="9">
    <source>
        <dbReference type="ARBA" id="ARBA00023128"/>
    </source>
</evidence>
<keyword evidence="14" id="KW-1185">Reference proteome</keyword>
<keyword evidence="5 10" id="KW-0001">2Fe-2S</keyword>
<feature type="binding site" evidence="10">
    <location>
        <position position="315"/>
    </location>
    <ligand>
        <name>[4Fe-4S] cluster</name>
        <dbReference type="ChEBI" id="CHEBI:49883"/>
    </ligand>
</feature>
<dbReference type="Gene3D" id="3.40.50.150">
    <property type="entry name" value="Vaccinia Virus protein VP39"/>
    <property type="match status" value="1"/>
</dbReference>
<feature type="binding site" evidence="10">
    <location>
        <position position="275"/>
    </location>
    <ligand>
        <name>[2Fe-2S] cluster</name>
        <dbReference type="ChEBI" id="CHEBI:190135"/>
    </ligand>
</feature>
<evidence type="ECO:0000256" key="3">
    <source>
        <dbReference type="ARBA" id="ARBA00022485"/>
    </source>
</evidence>
<dbReference type="InterPro" id="IPR049011">
    <property type="entry name" value="Anamorsin_N_metazoan"/>
</dbReference>
<proteinExistence type="inferred from homology"/>
<feature type="region of interest" description="Fe-S binding site B" evidence="10">
    <location>
        <begin position="301"/>
        <end position="315"/>
    </location>
</feature>
<dbReference type="PANTHER" id="PTHR13273">
    <property type="entry name" value="ANAMORSIN"/>
    <property type="match status" value="1"/>
</dbReference>
<dbReference type="GO" id="GO:0046872">
    <property type="term" value="F:metal ion binding"/>
    <property type="evidence" value="ECO:0007669"/>
    <property type="project" value="UniProtKB-KW"/>
</dbReference>
<dbReference type="Pfam" id="PF05093">
    <property type="entry name" value="CIAPIN1"/>
    <property type="match status" value="1"/>
</dbReference>
<feature type="binding site" evidence="10">
    <location>
        <position position="312"/>
    </location>
    <ligand>
        <name>[4Fe-4S] cluster</name>
        <dbReference type="ChEBI" id="CHEBI:49883"/>
    </ligand>
</feature>
<dbReference type="Pfam" id="PF20922">
    <property type="entry name" value="Anamorsin_N"/>
    <property type="match status" value="1"/>
</dbReference>
<evidence type="ECO:0000259" key="12">
    <source>
        <dbReference type="Pfam" id="PF20922"/>
    </source>
</evidence>
<feature type="region of interest" description="Fe-S binding site A" evidence="10">
    <location>
        <begin position="259"/>
        <end position="275"/>
    </location>
</feature>
<dbReference type="HAMAP" id="MF_03115">
    <property type="entry name" value="Anamorsin"/>
    <property type="match status" value="1"/>
</dbReference>
<evidence type="ECO:0000259" key="11">
    <source>
        <dbReference type="Pfam" id="PF05093"/>
    </source>
</evidence>
<comment type="caution">
    <text evidence="13">The sequence shown here is derived from an EMBL/GenBank/DDBJ whole genome shotgun (WGS) entry which is preliminary data.</text>
</comment>
<dbReference type="SUPFAM" id="SSF53335">
    <property type="entry name" value="S-adenosyl-L-methionine-dependent methyltransferases"/>
    <property type="match status" value="1"/>
</dbReference>
<comment type="domain">
    <text evidence="10">The N-terminal domain has structural similarity with S-adenosyl-L-methionine-dependent methyltransferases, but does not bind S-adenosyl-L-methionine. It is required for correct assembly of the 2 Fe-S clusters.</text>
</comment>
<feature type="binding site" evidence="10">
    <location>
        <position position="304"/>
    </location>
    <ligand>
        <name>[4Fe-4S] cluster</name>
        <dbReference type="ChEBI" id="CHEBI:49883"/>
    </ligand>
</feature>
<evidence type="ECO:0000256" key="1">
    <source>
        <dbReference type="ARBA" id="ARBA00001966"/>
    </source>
</evidence>
<dbReference type="InterPro" id="IPR029063">
    <property type="entry name" value="SAM-dependent_MTases_sf"/>
</dbReference>
<dbReference type="GO" id="GO:0051537">
    <property type="term" value="F:2 iron, 2 sulfur cluster binding"/>
    <property type="evidence" value="ECO:0007669"/>
    <property type="project" value="UniProtKB-UniRule"/>
</dbReference>
<feature type="domain" description="Anamorsin N-terminal" evidence="12">
    <location>
        <begin position="48"/>
        <end position="180"/>
    </location>
</feature>
<keyword evidence="7 10" id="KW-0408">Iron</keyword>
<evidence type="ECO:0000256" key="7">
    <source>
        <dbReference type="ARBA" id="ARBA00023004"/>
    </source>
</evidence>
<dbReference type="PANTHER" id="PTHR13273:SF14">
    <property type="entry name" value="ANAMORSIN"/>
    <property type="match status" value="1"/>
</dbReference>
<feature type="binding site" evidence="10">
    <location>
        <position position="259"/>
    </location>
    <ligand>
        <name>[2Fe-2S] cluster</name>
        <dbReference type="ChEBI" id="CHEBI:190135"/>
    </ligand>
</feature>
<evidence type="ECO:0000256" key="4">
    <source>
        <dbReference type="ARBA" id="ARBA00022490"/>
    </source>
</evidence>
<comment type="similarity">
    <text evidence="2 10">Belongs to the anamorsin family.</text>
</comment>
<comment type="domain">
    <text evidence="10">The twin Cx2C motifs are involved in the recognition by the mitochondrial MIA40-ERV1 disulfide relay system. The formation of 2 disulfide bonds in the Cx2C motifs through dithiol/disulfide exchange reactions effectively traps the protein in the mitochondrial intermembrane space.</text>
</comment>
<feature type="domain" description="Anamorsin C-terminal" evidence="11">
    <location>
        <begin position="294"/>
        <end position="330"/>
    </location>
</feature>
<dbReference type="InterPro" id="IPR007785">
    <property type="entry name" value="Anamorsin"/>
</dbReference>
<sequence length="340" mass="35758">MEDARRHGLVLTSAQVLTGRIVSSFQADSRVGLNDISVVTNSSSQQGMKLALESSSVDVILSVAEVPGHHTAPLLSEFNRVLRSGGEVTIQEPCCRRSPVGAESTRLGTLAGSLQSKEGLERALTLSGFIQSQALDPLLEVGLSSRFVGVTDASVGSSYGPLLVPLAVKARKPQWETGTSFSLRRPVKGTVAGPVKLSVDDLSELAPSTNGVNGSHKGGSSVVQISMQNNDDELIDEDELLDDDEADQPSIEAPANDDCEVGSGGVRKACKNCTCGRAEQEAKGVKPVLTKDMLENPQSNCGNCGLGDAFRCGGCPYRGLPPFKPGEKIVLPENFLGEVV</sequence>
<evidence type="ECO:0000313" key="13">
    <source>
        <dbReference type="EMBL" id="GBG58864.1"/>
    </source>
</evidence>
<evidence type="ECO:0000256" key="6">
    <source>
        <dbReference type="ARBA" id="ARBA00022723"/>
    </source>
</evidence>
<dbReference type="EMBL" id="BFEA01000001">
    <property type="protein sequence ID" value="GBG58864.1"/>
    <property type="molecule type" value="Genomic_DNA"/>
</dbReference>
<evidence type="ECO:0000256" key="8">
    <source>
        <dbReference type="ARBA" id="ARBA00023014"/>
    </source>
</evidence>